<proteinExistence type="predicted"/>
<dbReference type="Gene3D" id="3.40.50.300">
    <property type="entry name" value="P-loop containing nucleotide triphosphate hydrolases"/>
    <property type="match status" value="1"/>
</dbReference>
<dbReference type="GO" id="GO:0008408">
    <property type="term" value="F:3'-5' exonuclease activity"/>
    <property type="evidence" value="ECO:0007669"/>
    <property type="project" value="InterPro"/>
</dbReference>
<dbReference type="InterPro" id="IPR027417">
    <property type="entry name" value="P-loop_NTPase"/>
</dbReference>
<sequence length="438" mass="46778">MPATCSHASWFPTLFVPAARGGPVLIRWWVVNEKTTDVFVRIAGSPQVTGPLRAAATAARQRAATAAGAGDGQAMTHSWLFTGPPGSGRSVAARCFAAALVCTDPSTVGCGRCRGCTTALAGNHADVITVVPVELVISVKRMREIIREASGKPAVANWRVIIIEDADRLSDSAANALLKTVEEPPERTVIILCAPSTDPLDIAVTLRSRCRHIYVPTPSVDDVARVLCERTGADQGHARLAAAASACHIGRARHLLESVEARRRREAVLNLAGSITRGSEAFLEVTRLITTIATEADDSLKDKEEAETAKLRLALGSDATGKGTAKALRGSAGEFKALEERQKKRRKRFQSDCIDMALTDLAGLFRDSLMQATGATVEPMNPDKTDLSGMLARNNSPRALVECIDAITICRQMVATNTPPAVALDAMLGRMRLAMNIR</sequence>
<comment type="caution">
    <text evidence="2">The sequence shown here is derived from an EMBL/GenBank/DDBJ whole genome shotgun (WGS) entry which is preliminary data.</text>
</comment>
<dbReference type="NCBIfam" id="TIGR00678">
    <property type="entry name" value="holB"/>
    <property type="match status" value="1"/>
</dbReference>
<feature type="domain" description="AAA+ ATPase" evidence="1">
    <location>
        <begin position="75"/>
        <end position="219"/>
    </location>
</feature>
<reference evidence="2" key="1">
    <citation type="submission" date="2021-03" db="EMBL/GenBank/DDBJ databases">
        <authorList>
            <person name="Sun Q."/>
        </authorList>
    </citation>
    <scope>NUCLEOTIDE SEQUENCE</scope>
    <source>
        <strain evidence="2">CCM 8862</strain>
    </source>
</reference>
<dbReference type="AlphaFoldDB" id="A0A939E1G9"/>
<evidence type="ECO:0000259" key="1">
    <source>
        <dbReference type="SMART" id="SM00382"/>
    </source>
</evidence>
<dbReference type="InterPro" id="IPR004622">
    <property type="entry name" value="DNA_pol_HolB"/>
</dbReference>
<dbReference type="PANTHER" id="PTHR11669:SF8">
    <property type="entry name" value="DNA POLYMERASE III SUBUNIT DELTA"/>
    <property type="match status" value="1"/>
</dbReference>
<evidence type="ECO:0000313" key="3">
    <source>
        <dbReference type="Proteomes" id="UP000664332"/>
    </source>
</evidence>
<keyword evidence="2" id="KW-0548">Nucleotidyltransferase</keyword>
<dbReference type="GO" id="GO:0003887">
    <property type="term" value="F:DNA-directed DNA polymerase activity"/>
    <property type="evidence" value="ECO:0007669"/>
    <property type="project" value="UniProtKB-EC"/>
</dbReference>
<protein>
    <submittedName>
        <fullName evidence="2">DNA polymerase III subunit delta</fullName>
        <ecNumber evidence="2">2.7.7.7</ecNumber>
    </submittedName>
</protein>
<gene>
    <name evidence="2" type="ORF">JZY06_04045</name>
</gene>
<dbReference type="NCBIfam" id="NF005926">
    <property type="entry name" value="PRK07940.1"/>
    <property type="match status" value="1"/>
</dbReference>
<dbReference type="CDD" id="cd00009">
    <property type="entry name" value="AAA"/>
    <property type="match status" value="1"/>
</dbReference>
<dbReference type="PANTHER" id="PTHR11669">
    <property type="entry name" value="REPLICATION FACTOR C / DNA POLYMERASE III GAMMA-TAU SUBUNIT"/>
    <property type="match status" value="1"/>
</dbReference>
<dbReference type="Pfam" id="PF13177">
    <property type="entry name" value="DNA_pol3_delta2"/>
    <property type="match status" value="1"/>
</dbReference>
<evidence type="ECO:0000313" key="2">
    <source>
        <dbReference type="EMBL" id="MBN9643797.1"/>
    </source>
</evidence>
<organism evidence="2 3">
    <name type="scientific">Corynebacterium mendelii</name>
    <dbReference type="NCBI Taxonomy" id="2765362"/>
    <lineage>
        <taxon>Bacteria</taxon>
        <taxon>Bacillati</taxon>
        <taxon>Actinomycetota</taxon>
        <taxon>Actinomycetes</taxon>
        <taxon>Mycobacteriales</taxon>
        <taxon>Corynebacteriaceae</taxon>
        <taxon>Corynebacterium</taxon>
    </lineage>
</organism>
<dbReference type="InterPro" id="IPR003593">
    <property type="entry name" value="AAA+_ATPase"/>
</dbReference>
<dbReference type="EC" id="2.7.7.7" evidence="2"/>
<dbReference type="InterPro" id="IPR050238">
    <property type="entry name" value="DNA_Rep/Repair_Clamp_Loader"/>
</dbReference>
<dbReference type="SMART" id="SM00382">
    <property type="entry name" value="AAA"/>
    <property type="match status" value="1"/>
</dbReference>
<keyword evidence="3" id="KW-1185">Reference proteome</keyword>
<dbReference type="Proteomes" id="UP000664332">
    <property type="component" value="Unassembled WGS sequence"/>
</dbReference>
<dbReference type="SUPFAM" id="SSF52540">
    <property type="entry name" value="P-loop containing nucleoside triphosphate hydrolases"/>
    <property type="match status" value="1"/>
</dbReference>
<dbReference type="GO" id="GO:0006261">
    <property type="term" value="P:DNA-templated DNA replication"/>
    <property type="evidence" value="ECO:0007669"/>
    <property type="project" value="TreeGrafter"/>
</dbReference>
<keyword evidence="2" id="KW-0808">Transferase</keyword>
<name>A0A939E1G9_9CORY</name>
<accession>A0A939E1G9</accession>
<dbReference type="EMBL" id="JAFLEQ010000008">
    <property type="protein sequence ID" value="MBN9643797.1"/>
    <property type="molecule type" value="Genomic_DNA"/>
</dbReference>